<dbReference type="RefSeq" id="WP_019278517.1">
    <property type="nucleotide sequence ID" value="NZ_LGVO01000030.1"/>
</dbReference>
<dbReference type="Proteomes" id="UP000037540">
    <property type="component" value="Unassembled WGS sequence"/>
</dbReference>
<protein>
    <submittedName>
        <fullName evidence="1">Calcium-binding protein</fullName>
    </submittedName>
</protein>
<dbReference type="Pfam" id="PF17963">
    <property type="entry name" value="Big_9"/>
    <property type="match status" value="1"/>
</dbReference>
<evidence type="ECO:0000313" key="1">
    <source>
        <dbReference type="EMBL" id="KOA87690.1"/>
    </source>
</evidence>
<accession>A0A9Q1ZCC5</accession>
<dbReference type="OrthoDB" id="9804660at2"/>
<sequence length="122" mass="13396">MSNNLIIHENSISNRATIFNPISSNFDEVTYKNLPVTGSILSVNPTDGVLTYTLKTPPTNGFSKVNLDGTWVYTPKVNFTGTDSFSVTITNESNGSTISKINVLVNDFPESFDSLNCCCRNY</sequence>
<gene>
    <name evidence="1" type="ORF">ADU74_07135</name>
</gene>
<proteinExistence type="predicted"/>
<dbReference type="EMBL" id="LGVR01000036">
    <property type="protein sequence ID" value="KOA87690.1"/>
    <property type="molecule type" value="Genomic_DNA"/>
</dbReference>
<evidence type="ECO:0000313" key="2">
    <source>
        <dbReference type="Proteomes" id="UP000037540"/>
    </source>
</evidence>
<organism evidence="1 2">
    <name type="scientific">Clostridium botulinum</name>
    <dbReference type="NCBI Taxonomy" id="1491"/>
    <lineage>
        <taxon>Bacteria</taxon>
        <taxon>Bacillati</taxon>
        <taxon>Bacillota</taxon>
        <taxon>Clostridia</taxon>
        <taxon>Eubacteriales</taxon>
        <taxon>Clostridiaceae</taxon>
        <taxon>Clostridium</taxon>
    </lineage>
</organism>
<dbReference type="AlphaFoldDB" id="A0A9Q1ZCC5"/>
<comment type="caution">
    <text evidence="1">The sequence shown here is derived from an EMBL/GenBank/DDBJ whole genome shotgun (WGS) entry which is preliminary data.</text>
</comment>
<dbReference type="Gene3D" id="2.60.40.3440">
    <property type="match status" value="1"/>
</dbReference>
<reference evidence="1 2" key="1">
    <citation type="submission" date="2015-07" db="EMBL/GenBank/DDBJ databases">
        <title>Draft genome sequences of 17 French Clostridium botulinum group III.</title>
        <authorList>
            <person name="Woudstra C."/>
            <person name="Le Marechal C."/>
            <person name="Souillard R."/>
            <person name="Bayon-Auboyer M.-H."/>
            <person name="Dessouter D."/>
            <person name="Fach P."/>
        </authorList>
    </citation>
    <scope>NUCLEOTIDE SEQUENCE [LARGE SCALE GENOMIC DNA]</scope>
    <source>
        <strain evidence="1 2">12LNRI-CD</strain>
    </source>
</reference>
<name>A0A9Q1ZCC5_CLOBO</name>